<comment type="similarity">
    <text evidence="1">Belongs to the SAP18 family.</text>
</comment>
<evidence type="ECO:0000256" key="2">
    <source>
        <dbReference type="ARBA" id="ARBA00030511"/>
    </source>
</evidence>
<dbReference type="Gene3D" id="3.10.20.550">
    <property type="entry name" value="ASAP complex, SAP18 subunit"/>
    <property type="match status" value="1"/>
</dbReference>
<organism evidence="4">
    <name type="scientific">Schistocephalus solidus</name>
    <name type="common">Tapeworm</name>
    <dbReference type="NCBI Taxonomy" id="70667"/>
    <lineage>
        <taxon>Eukaryota</taxon>
        <taxon>Metazoa</taxon>
        <taxon>Spiralia</taxon>
        <taxon>Lophotrochozoa</taxon>
        <taxon>Platyhelminthes</taxon>
        <taxon>Cestoda</taxon>
        <taxon>Eucestoda</taxon>
        <taxon>Diphyllobothriidea</taxon>
        <taxon>Diphyllobothriidae</taxon>
        <taxon>Schistocephalus</taxon>
    </lineage>
</organism>
<protein>
    <recommendedName>
        <fullName evidence="2">18 kDa Sin3-associated polypeptide</fullName>
    </recommendedName>
</protein>
<dbReference type="GO" id="GO:0003714">
    <property type="term" value="F:transcription corepressor activity"/>
    <property type="evidence" value="ECO:0007669"/>
    <property type="project" value="TreeGrafter"/>
</dbReference>
<dbReference type="EMBL" id="GEEE01020034">
    <property type="protein sequence ID" value="JAP43191.1"/>
    <property type="molecule type" value="Transcribed_RNA"/>
</dbReference>
<sequence>GPFNGPYLTRCMASSSLKSVVSVESTQWNPTNTERRLGSPHRHGRNRHHRSPSPLSALLPCGSNPPAPVPGPDNAAVQPPNETRRVLLKRRSDDTVGDGGGDVKRFHGPHTDNLNGSGYAVRSMQEFLNQSDGGAPAPRPRLESTVLPKLPPESTLNRRETCPILIRIFYSTNGQHTPLSLFSNGKLPHPEIQVNTWLDASLRELARDLRDVCPLARRKGSRLQFATVFPDSQRGGAYRRRVLGTLITGQALYNSAPGRVGETMGPHVSGDAFVTLESKQFQIGDYLDVAISEPPREPRGFIPEGRRIAKNSLQMNGRVHVN</sequence>
<evidence type="ECO:0000313" key="4">
    <source>
        <dbReference type="EMBL" id="JAP43191.1"/>
    </source>
</evidence>
<dbReference type="Pfam" id="PF06487">
    <property type="entry name" value="SAP18"/>
    <property type="match status" value="1"/>
</dbReference>
<feature type="non-terminal residue" evidence="4">
    <location>
        <position position="1"/>
    </location>
</feature>
<dbReference type="PANTHER" id="PTHR13082">
    <property type="entry name" value="SAP18"/>
    <property type="match status" value="1"/>
</dbReference>
<dbReference type="AlphaFoldDB" id="A0A0X3NTG8"/>
<accession>A0A0X3NTG8</accession>
<proteinExistence type="inferred from homology"/>
<feature type="compositionally biased region" description="Basic residues" evidence="3">
    <location>
        <begin position="38"/>
        <end position="51"/>
    </location>
</feature>
<evidence type="ECO:0000256" key="3">
    <source>
        <dbReference type="SAM" id="MobiDB-lite"/>
    </source>
</evidence>
<gene>
    <name evidence="4" type="primary">SAP18</name>
    <name evidence="4" type="ORF">TR161670</name>
</gene>
<feature type="region of interest" description="Disordered" evidence="3">
    <location>
        <begin position="129"/>
        <end position="154"/>
    </location>
</feature>
<evidence type="ECO:0000256" key="1">
    <source>
        <dbReference type="ARBA" id="ARBA00009143"/>
    </source>
</evidence>
<feature type="compositionally biased region" description="Basic and acidic residues" evidence="3">
    <location>
        <begin position="82"/>
        <end position="94"/>
    </location>
</feature>
<feature type="region of interest" description="Disordered" evidence="3">
    <location>
        <begin position="22"/>
        <end position="112"/>
    </location>
</feature>
<dbReference type="PANTHER" id="PTHR13082:SF0">
    <property type="entry name" value="HISTONE DEACETYLASE COMPLEX SUBUNIT SAP18"/>
    <property type="match status" value="1"/>
</dbReference>
<dbReference type="InterPro" id="IPR010516">
    <property type="entry name" value="SAP18"/>
</dbReference>
<dbReference type="GO" id="GO:0005634">
    <property type="term" value="C:nucleus"/>
    <property type="evidence" value="ECO:0007669"/>
    <property type="project" value="TreeGrafter"/>
</dbReference>
<name>A0A0X3NTG8_SCHSO</name>
<reference evidence="4" key="1">
    <citation type="submission" date="2016-01" db="EMBL/GenBank/DDBJ databases">
        <title>Reference transcriptome for the parasite Schistocephalus solidus: insights into the molecular evolution of parasitism.</title>
        <authorList>
            <person name="Hebert F.O."/>
            <person name="Grambauer S."/>
            <person name="Barber I."/>
            <person name="Landry C.R."/>
            <person name="Aubin-Horth N."/>
        </authorList>
    </citation>
    <scope>NUCLEOTIDE SEQUENCE</scope>
</reference>
<dbReference type="InterPro" id="IPR042534">
    <property type="entry name" value="SAP18_sf"/>
</dbReference>